<keyword evidence="2" id="KW-0255">Endonuclease</keyword>
<feature type="domain" description="DUF559" evidence="1">
    <location>
        <begin position="1"/>
        <end position="98"/>
    </location>
</feature>
<dbReference type="EMBL" id="DVGD01000168">
    <property type="protein sequence ID" value="HIR09824.1"/>
    <property type="molecule type" value="Genomic_DNA"/>
</dbReference>
<keyword evidence="2" id="KW-0378">Hydrolase</keyword>
<dbReference type="GO" id="GO:0004519">
    <property type="term" value="F:endonuclease activity"/>
    <property type="evidence" value="ECO:0007669"/>
    <property type="project" value="UniProtKB-KW"/>
</dbReference>
<dbReference type="AlphaFoldDB" id="A0A9D1A7S8"/>
<proteinExistence type="predicted"/>
<evidence type="ECO:0000313" key="2">
    <source>
        <dbReference type="EMBL" id="HIR09824.1"/>
    </source>
</evidence>
<feature type="non-terminal residue" evidence="2">
    <location>
        <position position="1"/>
    </location>
</feature>
<dbReference type="PANTHER" id="PTHR38590">
    <property type="entry name" value="BLL0828 PROTEIN"/>
    <property type="match status" value="1"/>
</dbReference>
<gene>
    <name evidence="2" type="ORF">IAA70_05410</name>
</gene>
<reference evidence="2" key="2">
    <citation type="journal article" date="2021" name="PeerJ">
        <title>Extensive microbial diversity within the chicken gut microbiome revealed by metagenomics and culture.</title>
        <authorList>
            <person name="Gilroy R."/>
            <person name="Ravi A."/>
            <person name="Getino M."/>
            <person name="Pursley I."/>
            <person name="Horton D.L."/>
            <person name="Alikhan N.F."/>
            <person name="Baker D."/>
            <person name="Gharbi K."/>
            <person name="Hall N."/>
            <person name="Watson M."/>
            <person name="Adriaenssens E.M."/>
            <person name="Foster-Nyarko E."/>
            <person name="Jarju S."/>
            <person name="Secka A."/>
            <person name="Antonio M."/>
            <person name="Oren A."/>
            <person name="Chaudhuri R.R."/>
            <person name="La Ragione R."/>
            <person name="Hildebrand F."/>
            <person name="Pallen M.J."/>
        </authorList>
    </citation>
    <scope>NUCLEOTIDE SEQUENCE</scope>
    <source>
        <strain evidence="2">ChiHjej9B8-7071</strain>
    </source>
</reference>
<dbReference type="CDD" id="cd01038">
    <property type="entry name" value="Endonuclease_DUF559"/>
    <property type="match status" value="1"/>
</dbReference>
<evidence type="ECO:0000259" key="1">
    <source>
        <dbReference type="Pfam" id="PF04480"/>
    </source>
</evidence>
<dbReference type="Gene3D" id="3.40.960.10">
    <property type="entry name" value="VSR Endonuclease"/>
    <property type="match status" value="1"/>
</dbReference>
<dbReference type="InterPro" id="IPR007569">
    <property type="entry name" value="DUF559"/>
</dbReference>
<dbReference type="PANTHER" id="PTHR38590:SF1">
    <property type="entry name" value="BLL0828 PROTEIN"/>
    <property type="match status" value="1"/>
</dbReference>
<dbReference type="InterPro" id="IPR011335">
    <property type="entry name" value="Restrct_endonuc-II-like"/>
</dbReference>
<protein>
    <submittedName>
        <fullName evidence="2">Endonuclease domain-containing protein</fullName>
    </submittedName>
</protein>
<dbReference type="Proteomes" id="UP000824258">
    <property type="component" value="Unassembled WGS sequence"/>
</dbReference>
<accession>A0A9D1A7S8</accession>
<reference evidence="2" key="1">
    <citation type="submission" date="2020-10" db="EMBL/GenBank/DDBJ databases">
        <authorList>
            <person name="Gilroy R."/>
        </authorList>
    </citation>
    <scope>NUCLEOTIDE SEQUENCE</scope>
    <source>
        <strain evidence="2">ChiHjej9B8-7071</strain>
    </source>
</reference>
<keyword evidence="2" id="KW-0540">Nuclease</keyword>
<dbReference type="InterPro" id="IPR047216">
    <property type="entry name" value="Endonuclease_DUF559_bact"/>
</dbReference>
<dbReference type="Pfam" id="PF04480">
    <property type="entry name" value="DUF559"/>
    <property type="match status" value="1"/>
</dbReference>
<dbReference type="SUPFAM" id="SSF52980">
    <property type="entry name" value="Restriction endonuclease-like"/>
    <property type="match status" value="1"/>
</dbReference>
<name>A0A9D1A7S8_9FIRM</name>
<evidence type="ECO:0000313" key="3">
    <source>
        <dbReference type="Proteomes" id="UP000824258"/>
    </source>
</evidence>
<comment type="caution">
    <text evidence="2">The sequence shown here is derived from an EMBL/GenBank/DDBJ whole genome shotgun (WGS) entry which is preliminary data.</text>
</comment>
<organism evidence="2 3">
    <name type="scientific">Candidatus Avoscillospira stercoripullorum</name>
    <dbReference type="NCBI Taxonomy" id="2840709"/>
    <lineage>
        <taxon>Bacteria</taxon>
        <taxon>Bacillati</taxon>
        <taxon>Bacillota</taxon>
        <taxon>Clostridia</taxon>
        <taxon>Eubacteriales</taxon>
        <taxon>Oscillospiraceae</taxon>
        <taxon>Oscillospiraceae incertae sedis</taxon>
        <taxon>Candidatus Avoscillospira</taxon>
    </lineage>
</organism>
<sequence length="117" mass="13814">LRREMTKEERKLWYEYLRYHPAKFYKQKIIGSYIVDFYCDTAKLAIELDGSQHFEPTGQQHDAQRTLYLQAQGILVLRFSNTDITRHLEAVCAQIDDTIDRRIHPAASSIRQARDNL</sequence>